<evidence type="ECO:0000313" key="1">
    <source>
        <dbReference type="EMBL" id="ELZ12200.1"/>
    </source>
</evidence>
<sequence length="100" mass="11161">MSSSPSKAKTYDVDFTREQAWIAHHRVVTQVDESLDAGSQPPEWLVDLFERLETGADSITGRQAAELQRLLADYVEDTETPADDERVAAALIDELPTIYP</sequence>
<dbReference type="RefSeq" id="WP_007698922.1">
    <property type="nucleotide sequence ID" value="NZ_AOIQ01000009.1"/>
</dbReference>
<dbReference type="OrthoDB" id="205738at2157"/>
<accession>M0BMW3</accession>
<gene>
    <name evidence="1" type="ORF">C479_05313</name>
</gene>
<protein>
    <submittedName>
        <fullName evidence="1">Uncharacterized protein</fullName>
    </submittedName>
</protein>
<dbReference type="Pfam" id="PF25251">
    <property type="entry name" value="DUF7853"/>
    <property type="match status" value="1"/>
</dbReference>
<evidence type="ECO:0000313" key="2">
    <source>
        <dbReference type="Proteomes" id="UP000011560"/>
    </source>
</evidence>
<dbReference type="EMBL" id="AOIQ01000009">
    <property type="protein sequence ID" value="ELZ12200.1"/>
    <property type="molecule type" value="Genomic_DNA"/>
</dbReference>
<dbReference type="AlphaFoldDB" id="M0BMW3"/>
<dbReference type="Proteomes" id="UP000011560">
    <property type="component" value="Unassembled WGS sequence"/>
</dbReference>
<name>M0BMW3_9EURY</name>
<organism evidence="1 2">
    <name type="scientific">Halovivax asiaticus JCM 14624</name>
    <dbReference type="NCBI Taxonomy" id="1227490"/>
    <lineage>
        <taxon>Archaea</taxon>
        <taxon>Methanobacteriati</taxon>
        <taxon>Methanobacteriota</taxon>
        <taxon>Stenosarchaea group</taxon>
        <taxon>Halobacteria</taxon>
        <taxon>Halobacteriales</taxon>
        <taxon>Natrialbaceae</taxon>
        <taxon>Halovivax</taxon>
    </lineage>
</organism>
<proteinExistence type="predicted"/>
<keyword evidence="2" id="KW-1185">Reference proteome</keyword>
<dbReference type="InterPro" id="IPR057175">
    <property type="entry name" value="DUF7853"/>
</dbReference>
<reference evidence="1 2" key="1">
    <citation type="journal article" date="2014" name="PLoS Genet.">
        <title>Phylogenetically driven sequencing of extremely halophilic archaea reveals strategies for static and dynamic osmo-response.</title>
        <authorList>
            <person name="Becker E.A."/>
            <person name="Seitzer P.M."/>
            <person name="Tritt A."/>
            <person name="Larsen D."/>
            <person name="Krusor M."/>
            <person name="Yao A.I."/>
            <person name="Wu D."/>
            <person name="Madern D."/>
            <person name="Eisen J.A."/>
            <person name="Darling A.E."/>
            <person name="Facciotti M.T."/>
        </authorList>
    </citation>
    <scope>NUCLEOTIDE SEQUENCE [LARGE SCALE GENOMIC DNA]</scope>
    <source>
        <strain evidence="1 2">JCM 14624</strain>
    </source>
</reference>
<comment type="caution">
    <text evidence="1">The sequence shown here is derived from an EMBL/GenBank/DDBJ whole genome shotgun (WGS) entry which is preliminary data.</text>
</comment>